<keyword evidence="2 6" id="KW-0732">Signal</keyword>
<dbReference type="Gene3D" id="2.170.140.10">
    <property type="entry name" value="Chitin binding domain"/>
    <property type="match status" value="1"/>
</dbReference>
<evidence type="ECO:0000256" key="3">
    <source>
        <dbReference type="ARBA" id="ARBA00022737"/>
    </source>
</evidence>
<dbReference type="PANTHER" id="PTHR23301:SF0">
    <property type="entry name" value="CHITIN-BINDING TYPE-2 DOMAIN-CONTAINING PROTEIN-RELATED"/>
    <property type="match status" value="1"/>
</dbReference>
<evidence type="ECO:0000256" key="1">
    <source>
        <dbReference type="ARBA" id="ARBA00022669"/>
    </source>
</evidence>
<feature type="domain" description="Chitin-binding type-2" evidence="7">
    <location>
        <begin position="28"/>
        <end position="89"/>
    </location>
</feature>
<dbReference type="AlphaFoldDB" id="B7SP50"/>
<feature type="chain" id="PRO_5002863613" evidence="6">
    <location>
        <begin position="26"/>
        <end position="129"/>
    </location>
</feature>
<dbReference type="EMBL" id="EU551635">
    <property type="protein sequence ID" value="ACF35532.1"/>
    <property type="molecule type" value="mRNA"/>
</dbReference>
<proteinExistence type="evidence at transcript level"/>
<dbReference type="SMART" id="SM00494">
    <property type="entry name" value="ChtBD2"/>
    <property type="match status" value="1"/>
</dbReference>
<feature type="signal peptide" evidence="6">
    <location>
        <begin position="1"/>
        <end position="25"/>
    </location>
</feature>
<evidence type="ECO:0000256" key="5">
    <source>
        <dbReference type="ARBA" id="ARBA00023180"/>
    </source>
</evidence>
<accession>B7SP50</accession>
<evidence type="ECO:0000256" key="6">
    <source>
        <dbReference type="SAM" id="SignalP"/>
    </source>
</evidence>
<name>B7SP50_DERVA</name>
<protein>
    <submittedName>
        <fullName evidence="8">Mucin-like protein</fullName>
    </submittedName>
</protein>
<dbReference type="Pfam" id="PF01607">
    <property type="entry name" value="CBM_14"/>
    <property type="match status" value="1"/>
</dbReference>
<keyword evidence="3" id="KW-0677">Repeat</keyword>
<keyword evidence="4" id="KW-1015">Disulfide bond</keyword>
<dbReference type="InterPro" id="IPR002557">
    <property type="entry name" value="Chitin-bd_dom"/>
</dbReference>
<reference evidence="8" key="1">
    <citation type="journal article" date="2008" name="BMC Genomics">
        <title>Exploring the mialome of ticks: an annotated catalogue of midgut transcripts from the hard tick, Dermacentor variabilis (Acari: Ixodidae).</title>
        <authorList>
            <person name="Anderson J.M."/>
            <person name="Sonenshine D.E."/>
            <person name="Valenzuela J.G."/>
        </authorList>
    </citation>
    <scope>NUCLEOTIDE SEQUENCE</scope>
    <source>
        <strain evidence="8">DvM 827</strain>
        <tissue evidence="8">Midgut</tissue>
    </source>
</reference>
<evidence type="ECO:0000313" key="8">
    <source>
        <dbReference type="EMBL" id="ACF35532.1"/>
    </source>
</evidence>
<dbReference type="CAZy" id="CBM14">
    <property type="family name" value="Carbohydrate-Binding Module Family 14"/>
</dbReference>
<dbReference type="InterPro" id="IPR036508">
    <property type="entry name" value="Chitin-bd_dom_sf"/>
</dbReference>
<evidence type="ECO:0000256" key="4">
    <source>
        <dbReference type="ARBA" id="ARBA00023157"/>
    </source>
</evidence>
<dbReference type="GO" id="GO:0008061">
    <property type="term" value="F:chitin binding"/>
    <property type="evidence" value="ECO:0007669"/>
    <property type="project" value="UniProtKB-KW"/>
</dbReference>
<keyword evidence="5" id="KW-0325">Glycoprotein</keyword>
<sequence>MLTKVRVPVLVAFVVVVTSVSAVTADESMVCPIVDDKGVNATMFPNVYDCSTYYICAQGVPILKECPLPLLFNRELNVCDFPWRAACVELPLPEPKSPTTEAPPATEKIIITQVVKQIIKTVDDETPSS</sequence>
<evidence type="ECO:0000259" key="7">
    <source>
        <dbReference type="PROSITE" id="PS50940"/>
    </source>
</evidence>
<dbReference type="PANTHER" id="PTHR23301">
    <property type="entry name" value="CHITIN BINDING PERITROPHIN-A"/>
    <property type="match status" value="1"/>
</dbReference>
<dbReference type="PROSITE" id="PS50940">
    <property type="entry name" value="CHIT_BIND_II"/>
    <property type="match status" value="1"/>
</dbReference>
<dbReference type="InterPro" id="IPR051940">
    <property type="entry name" value="Chitin_bind-dev_reg"/>
</dbReference>
<keyword evidence="1" id="KW-0147">Chitin-binding</keyword>
<evidence type="ECO:0000256" key="2">
    <source>
        <dbReference type="ARBA" id="ARBA00022729"/>
    </source>
</evidence>
<dbReference type="GO" id="GO:0005576">
    <property type="term" value="C:extracellular region"/>
    <property type="evidence" value="ECO:0007669"/>
    <property type="project" value="InterPro"/>
</dbReference>
<organism evidence="8">
    <name type="scientific">Dermacentor variabilis</name>
    <name type="common">American dog tick</name>
    <dbReference type="NCBI Taxonomy" id="34621"/>
    <lineage>
        <taxon>Eukaryota</taxon>
        <taxon>Metazoa</taxon>
        <taxon>Ecdysozoa</taxon>
        <taxon>Arthropoda</taxon>
        <taxon>Chelicerata</taxon>
        <taxon>Arachnida</taxon>
        <taxon>Acari</taxon>
        <taxon>Parasitiformes</taxon>
        <taxon>Ixodida</taxon>
        <taxon>Ixodoidea</taxon>
        <taxon>Ixodidae</taxon>
        <taxon>Rhipicephalinae</taxon>
        <taxon>Dermacentor</taxon>
    </lineage>
</organism>
<dbReference type="SUPFAM" id="SSF57625">
    <property type="entry name" value="Invertebrate chitin-binding proteins"/>
    <property type="match status" value="1"/>
</dbReference>